<dbReference type="EMBL" id="BQKI01000080">
    <property type="protein sequence ID" value="GJN28001.1"/>
    <property type="molecule type" value="Genomic_DNA"/>
</dbReference>
<dbReference type="GO" id="GO:0005634">
    <property type="term" value="C:nucleus"/>
    <property type="evidence" value="ECO:0007669"/>
    <property type="project" value="UniProtKB-SubCell"/>
</dbReference>
<dbReference type="PANTHER" id="PTHR31221">
    <property type="entry name" value="WRKY TRANSCRIPTION FACTOR PROTEIN 1-RELATED"/>
    <property type="match status" value="1"/>
</dbReference>
<dbReference type="SMART" id="SM00774">
    <property type="entry name" value="WRKY"/>
    <property type="match status" value="1"/>
</dbReference>
<feature type="region of interest" description="Disordered" evidence="6">
    <location>
        <begin position="31"/>
        <end position="81"/>
    </location>
</feature>
<evidence type="ECO:0000259" key="7">
    <source>
        <dbReference type="PROSITE" id="PS50811"/>
    </source>
</evidence>
<dbReference type="GO" id="GO:0003700">
    <property type="term" value="F:DNA-binding transcription factor activity"/>
    <property type="evidence" value="ECO:0007669"/>
    <property type="project" value="InterPro"/>
</dbReference>
<dbReference type="Gene3D" id="2.20.25.80">
    <property type="entry name" value="WRKY domain"/>
    <property type="match status" value="1"/>
</dbReference>
<gene>
    <name evidence="8" type="primary">gb16078</name>
    <name evidence="8" type="ORF">PR202_gb16078</name>
</gene>
<evidence type="ECO:0000256" key="4">
    <source>
        <dbReference type="ARBA" id="ARBA00023163"/>
    </source>
</evidence>
<accession>A0AAV5EZH3</accession>
<keyword evidence="2" id="KW-0805">Transcription regulation</keyword>
<evidence type="ECO:0000256" key="1">
    <source>
        <dbReference type="ARBA" id="ARBA00004123"/>
    </source>
</evidence>
<keyword evidence="4" id="KW-0804">Transcription</keyword>
<dbReference type="PANTHER" id="PTHR31221:SF83">
    <property type="entry name" value="WRKY TRANSCRIPTION FACTOR 75-RELATED"/>
    <property type="match status" value="1"/>
</dbReference>
<reference evidence="8" key="2">
    <citation type="submission" date="2021-12" db="EMBL/GenBank/DDBJ databases">
        <title>Resequencing data analysis of finger millet.</title>
        <authorList>
            <person name="Hatakeyama M."/>
            <person name="Aluri S."/>
            <person name="Balachadran M.T."/>
            <person name="Sivarajan S.R."/>
            <person name="Poveda L."/>
            <person name="Shimizu-Inatsugi R."/>
            <person name="Schlapbach R."/>
            <person name="Sreeman S.M."/>
            <person name="Shimizu K.K."/>
        </authorList>
    </citation>
    <scope>NUCLEOTIDE SEQUENCE</scope>
</reference>
<dbReference type="Pfam" id="PF03106">
    <property type="entry name" value="WRKY"/>
    <property type="match status" value="1"/>
</dbReference>
<name>A0AAV5EZH3_ELECO</name>
<evidence type="ECO:0000313" key="9">
    <source>
        <dbReference type="Proteomes" id="UP001054889"/>
    </source>
</evidence>
<dbReference type="AlphaFoldDB" id="A0AAV5EZH3"/>
<dbReference type="GO" id="GO:0043565">
    <property type="term" value="F:sequence-specific DNA binding"/>
    <property type="evidence" value="ECO:0007669"/>
    <property type="project" value="InterPro"/>
</dbReference>
<dbReference type="InterPro" id="IPR003657">
    <property type="entry name" value="WRKY_dom"/>
</dbReference>
<protein>
    <recommendedName>
        <fullName evidence="7">WRKY domain-containing protein</fullName>
    </recommendedName>
</protein>
<dbReference type="SUPFAM" id="SSF118290">
    <property type="entry name" value="WRKY DNA-binding domain"/>
    <property type="match status" value="1"/>
</dbReference>
<dbReference type="InterPro" id="IPR044810">
    <property type="entry name" value="WRKY_plant"/>
</dbReference>
<keyword evidence="9" id="KW-1185">Reference proteome</keyword>
<keyword evidence="3" id="KW-0238">DNA-binding</keyword>
<evidence type="ECO:0000313" key="8">
    <source>
        <dbReference type="EMBL" id="GJN28001.1"/>
    </source>
</evidence>
<dbReference type="InterPro" id="IPR036576">
    <property type="entry name" value="WRKY_dom_sf"/>
</dbReference>
<dbReference type="Proteomes" id="UP001054889">
    <property type="component" value="Unassembled WGS sequence"/>
</dbReference>
<evidence type="ECO:0000256" key="6">
    <source>
        <dbReference type="SAM" id="MobiDB-lite"/>
    </source>
</evidence>
<evidence type="ECO:0000256" key="5">
    <source>
        <dbReference type="ARBA" id="ARBA00023242"/>
    </source>
</evidence>
<sequence>MEHNCPMPFVTQPSSTSNSYHFMAIVASASSQDHDHHGSLGELSNSKDGGGESSVRGAVEADRMPKVVGKKKAEKERQPRYAFQTRSQIDILDDGYRWRKYGQKAVKNNKFPSRGSGKVGEIESQSIFQALLVGCLHRIRTYIHHPHHLDEND</sequence>
<keyword evidence="5" id="KW-0539">Nucleus</keyword>
<evidence type="ECO:0000256" key="2">
    <source>
        <dbReference type="ARBA" id="ARBA00023015"/>
    </source>
</evidence>
<evidence type="ECO:0000256" key="3">
    <source>
        <dbReference type="ARBA" id="ARBA00023125"/>
    </source>
</evidence>
<feature type="compositionally biased region" description="Basic and acidic residues" evidence="6">
    <location>
        <begin position="59"/>
        <end position="79"/>
    </location>
</feature>
<proteinExistence type="predicted"/>
<dbReference type="PROSITE" id="PS50811">
    <property type="entry name" value="WRKY"/>
    <property type="match status" value="1"/>
</dbReference>
<comment type="caution">
    <text evidence="8">The sequence shown here is derived from an EMBL/GenBank/DDBJ whole genome shotgun (WGS) entry which is preliminary data.</text>
</comment>
<reference evidence="8" key="1">
    <citation type="journal article" date="2018" name="DNA Res.">
        <title>Multiple hybrid de novo genome assembly of finger millet, an orphan allotetraploid crop.</title>
        <authorList>
            <person name="Hatakeyama M."/>
            <person name="Aluri S."/>
            <person name="Balachadran M.T."/>
            <person name="Sivarajan S.R."/>
            <person name="Patrignani A."/>
            <person name="Gruter S."/>
            <person name="Poveda L."/>
            <person name="Shimizu-Inatsugi R."/>
            <person name="Baeten J."/>
            <person name="Francoijs K.J."/>
            <person name="Nataraja K.N."/>
            <person name="Reddy Y.A.N."/>
            <person name="Phadnis S."/>
            <person name="Ravikumar R.L."/>
            <person name="Schlapbach R."/>
            <person name="Sreeman S.M."/>
            <person name="Shimizu K.K."/>
        </authorList>
    </citation>
    <scope>NUCLEOTIDE SEQUENCE</scope>
</reference>
<comment type="subcellular location">
    <subcellularLocation>
        <location evidence="1">Nucleus</location>
    </subcellularLocation>
</comment>
<organism evidence="8 9">
    <name type="scientific">Eleusine coracana subsp. coracana</name>
    <dbReference type="NCBI Taxonomy" id="191504"/>
    <lineage>
        <taxon>Eukaryota</taxon>
        <taxon>Viridiplantae</taxon>
        <taxon>Streptophyta</taxon>
        <taxon>Embryophyta</taxon>
        <taxon>Tracheophyta</taxon>
        <taxon>Spermatophyta</taxon>
        <taxon>Magnoliopsida</taxon>
        <taxon>Liliopsida</taxon>
        <taxon>Poales</taxon>
        <taxon>Poaceae</taxon>
        <taxon>PACMAD clade</taxon>
        <taxon>Chloridoideae</taxon>
        <taxon>Cynodonteae</taxon>
        <taxon>Eleusininae</taxon>
        <taxon>Eleusine</taxon>
    </lineage>
</organism>
<feature type="domain" description="WRKY" evidence="7">
    <location>
        <begin position="87"/>
        <end position="112"/>
    </location>
</feature>